<feature type="transmembrane region" description="Helical" evidence="1">
    <location>
        <begin position="7"/>
        <end position="23"/>
    </location>
</feature>
<evidence type="ECO:0000256" key="1">
    <source>
        <dbReference type="SAM" id="Phobius"/>
    </source>
</evidence>
<evidence type="ECO:0000313" key="2">
    <source>
        <dbReference type="EMBL" id="SUZ64738.1"/>
    </source>
</evidence>
<gene>
    <name evidence="2" type="ORF">METZ01_LOCUS17592</name>
</gene>
<name>A0A381PEI8_9ZZZZ</name>
<proteinExistence type="predicted"/>
<dbReference type="Pfam" id="PF13715">
    <property type="entry name" value="CarbopepD_reg_2"/>
    <property type="match status" value="1"/>
</dbReference>
<reference evidence="2" key="1">
    <citation type="submission" date="2018-05" db="EMBL/GenBank/DDBJ databases">
        <authorList>
            <person name="Lanie J.A."/>
            <person name="Ng W.-L."/>
            <person name="Kazmierczak K.M."/>
            <person name="Andrzejewski T.M."/>
            <person name="Davidsen T.M."/>
            <person name="Wayne K.J."/>
            <person name="Tettelin H."/>
            <person name="Glass J.I."/>
            <person name="Rusch D."/>
            <person name="Podicherti R."/>
            <person name="Tsui H.-C.T."/>
            <person name="Winkler M.E."/>
        </authorList>
    </citation>
    <scope>NUCLEOTIDE SEQUENCE</scope>
</reference>
<dbReference type="InterPro" id="IPR008969">
    <property type="entry name" value="CarboxyPept-like_regulatory"/>
</dbReference>
<keyword evidence="1" id="KW-0812">Transmembrane</keyword>
<keyword evidence="1" id="KW-0472">Membrane</keyword>
<keyword evidence="1" id="KW-1133">Transmembrane helix</keyword>
<sequence length="502" mass="59481">MKKLIKFYIHICFLSCFPFFLFAQNNFFNGKVFDFETKEPLSFANIFIEGKSIGTVSNSQGEFILDIEIANNNDSIIFSYMGYENFKISTKDIEEFEFIYLRKSLLKLPNVSIYAQNLSVKDIIKLIETNYVENYPQQNFRSKIFFHNYLNISFSKENELKLKKSNFEMLNKELVSDVFKMIPKEIIQYQDAIINVFSYSEKKKIQPIEGISLEEGSMKILEKKIDEKLTDLYLDFDESKKNNKVYYKVNSGLLFNVNIDDEELDSVEEFHSKDSLNYYIHTNYIKYSINNLMKQYSSIKSKNWEFITSPNKYQYEINLTVFNEELVYEINFKPEKNGLYQGIMYVNSDNYAILQLDYEYAPGKSNQNIQLFGLSHSMKNRGARVIFVKGDAGYYLKYIKSKKIEFASLNRNISLLKKEKKFLFDKVLNKIKLAMELALDIYSNAEILVLDKDELNKENYDKINEPKYMKFKKEFAYTPEMWENRTVIVPDKELKIYQRKNN</sequence>
<dbReference type="EMBL" id="UINC01000941">
    <property type="protein sequence ID" value="SUZ64738.1"/>
    <property type="molecule type" value="Genomic_DNA"/>
</dbReference>
<dbReference type="SUPFAM" id="SSF49464">
    <property type="entry name" value="Carboxypeptidase regulatory domain-like"/>
    <property type="match status" value="1"/>
</dbReference>
<accession>A0A381PEI8</accession>
<dbReference type="AlphaFoldDB" id="A0A381PEI8"/>
<evidence type="ECO:0008006" key="3">
    <source>
        <dbReference type="Google" id="ProtNLM"/>
    </source>
</evidence>
<protein>
    <recommendedName>
        <fullName evidence="3">Carboxypeptidase-like regulatory domain-containing protein</fullName>
    </recommendedName>
</protein>
<organism evidence="2">
    <name type="scientific">marine metagenome</name>
    <dbReference type="NCBI Taxonomy" id="408172"/>
    <lineage>
        <taxon>unclassified sequences</taxon>
        <taxon>metagenomes</taxon>
        <taxon>ecological metagenomes</taxon>
    </lineage>
</organism>